<dbReference type="AlphaFoldDB" id="A0A2K3KUN6"/>
<protein>
    <submittedName>
        <fullName evidence="1">Uncharacterized protein</fullName>
    </submittedName>
</protein>
<sequence length="24" mass="2426">TLRLPTGTLQGFAAAAANMRGGHN</sequence>
<organism evidence="1 2">
    <name type="scientific">Trifolium pratense</name>
    <name type="common">Red clover</name>
    <dbReference type="NCBI Taxonomy" id="57577"/>
    <lineage>
        <taxon>Eukaryota</taxon>
        <taxon>Viridiplantae</taxon>
        <taxon>Streptophyta</taxon>
        <taxon>Embryophyta</taxon>
        <taxon>Tracheophyta</taxon>
        <taxon>Spermatophyta</taxon>
        <taxon>Magnoliopsida</taxon>
        <taxon>eudicotyledons</taxon>
        <taxon>Gunneridae</taxon>
        <taxon>Pentapetalae</taxon>
        <taxon>rosids</taxon>
        <taxon>fabids</taxon>
        <taxon>Fabales</taxon>
        <taxon>Fabaceae</taxon>
        <taxon>Papilionoideae</taxon>
        <taxon>50 kb inversion clade</taxon>
        <taxon>NPAAA clade</taxon>
        <taxon>Hologalegina</taxon>
        <taxon>IRL clade</taxon>
        <taxon>Trifolieae</taxon>
        <taxon>Trifolium</taxon>
    </lineage>
</organism>
<comment type="caution">
    <text evidence="1">The sequence shown here is derived from an EMBL/GenBank/DDBJ whole genome shotgun (WGS) entry which is preliminary data.</text>
</comment>
<dbReference type="EMBL" id="ASHM01262501">
    <property type="protein sequence ID" value="PNX70000.1"/>
    <property type="molecule type" value="Genomic_DNA"/>
</dbReference>
<reference evidence="1 2" key="2">
    <citation type="journal article" date="2017" name="Front. Plant Sci.">
        <title>Gene Classification and Mining of Molecular Markers Useful in Red Clover (Trifolium pratense) Breeding.</title>
        <authorList>
            <person name="Istvanek J."/>
            <person name="Dluhosova J."/>
            <person name="Dluhos P."/>
            <person name="Patkova L."/>
            <person name="Nedelnik J."/>
            <person name="Repkova J."/>
        </authorList>
    </citation>
    <scope>NUCLEOTIDE SEQUENCE [LARGE SCALE GENOMIC DNA]</scope>
    <source>
        <strain evidence="2">cv. Tatra</strain>
        <tissue evidence="1">Young leaves</tissue>
    </source>
</reference>
<evidence type="ECO:0000313" key="1">
    <source>
        <dbReference type="EMBL" id="PNX70000.1"/>
    </source>
</evidence>
<reference evidence="1 2" key="1">
    <citation type="journal article" date="2014" name="Am. J. Bot.">
        <title>Genome assembly and annotation for red clover (Trifolium pratense; Fabaceae).</title>
        <authorList>
            <person name="Istvanek J."/>
            <person name="Jaros M."/>
            <person name="Krenek A."/>
            <person name="Repkova J."/>
        </authorList>
    </citation>
    <scope>NUCLEOTIDE SEQUENCE [LARGE SCALE GENOMIC DNA]</scope>
    <source>
        <strain evidence="2">cv. Tatra</strain>
        <tissue evidence="1">Young leaves</tissue>
    </source>
</reference>
<name>A0A2K3KUN6_TRIPR</name>
<accession>A0A2K3KUN6</accession>
<proteinExistence type="predicted"/>
<dbReference type="Proteomes" id="UP000236291">
    <property type="component" value="Unassembled WGS sequence"/>
</dbReference>
<gene>
    <name evidence="1" type="ORF">L195_g064688</name>
</gene>
<evidence type="ECO:0000313" key="2">
    <source>
        <dbReference type="Proteomes" id="UP000236291"/>
    </source>
</evidence>
<feature type="non-terminal residue" evidence="1">
    <location>
        <position position="1"/>
    </location>
</feature>